<proteinExistence type="predicted"/>
<evidence type="ECO:0000313" key="2">
    <source>
        <dbReference type="EMBL" id="MED6209488.1"/>
    </source>
</evidence>
<evidence type="ECO:0000259" key="1">
    <source>
        <dbReference type="PROSITE" id="PS51352"/>
    </source>
</evidence>
<dbReference type="Gene3D" id="3.40.30.10">
    <property type="entry name" value="Glutaredoxin"/>
    <property type="match status" value="1"/>
</dbReference>
<dbReference type="EMBL" id="JASCZI010242082">
    <property type="protein sequence ID" value="MED6209488.1"/>
    <property type="molecule type" value="Genomic_DNA"/>
</dbReference>
<dbReference type="InterPro" id="IPR044253">
    <property type="entry name" value="WCRKC1/2"/>
</dbReference>
<keyword evidence="3" id="KW-1185">Reference proteome</keyword>
<dbReference type="InterPro" id="IPR036249">
    <property type="entry name" value="Thioredoxin-like_sf"/>
</dbReference>
<dbReference type="CDD" id="cd02947">
    <property type="entry name" value="TRX_family"/>
    <property type="match status" value="1"/>
</dbReference>
<reference evidence="2 3" key="1">
    <citation type="journal article" date="2023" name="Plants (Basel)">
        <title>Bridging the Gap: Combining Genomics and Transcriptomics Approaches to Understand Stylosanthes scabra, an Orphan Legume from the Brazilian Caatinga.</title>
        <authorList>
            <person name="Ferreira-Neto J.R.C."/>
            <person name="da Silva M.D."/>
            <person name="Binneck E."/>
            <person name="de Melo N.F."/>
            <person name="da Silva R.H."/>
            <person name="de Melo A.L.T.M."/>
            <person name="Pandolfi V."/>
            <person name="Bustamante F.O."/>
            <person name="Brasileiro-Vidal A.C."/>
            <person name="Benko-Iseppon A.M."/>
        </authorList>
    </citation>
    <scope>NUCLEOTIDE SEQUENCE [LARGE SCALE GENOMIC DNA]</scope>
    <source>
        <tissue evidence="2">Leaves</tissue>
    </source>
</reference>
<dbReference type="PANTHER" id="PTHR47192:SF4">
    <property type="entry name" value="THIOREDOXIN-LIKE 3-2, CHLOROPLASTIC"/>
    <property type="match status" value="1"/>
</dbReference>
<organism evidence="2 3">
    <name type="scientific">Stylosanthes scabra</name>
    <dbReference type="NCBI Taxonomy" id="79078"/>
    <lineage>
        <taxon>Eukaryota</taxon>
        <taxon>Viridiplantae</taxon>
        <taxon>Streptophyta</taxon>
        <taxon>Embryophyta</taxon>
        <taxon>Tracheophyta</taxon>
        <taxon>Spermatophyta</taxon>
        <taxon>Magnoliopsida</taxon>
        <taxon>eudicotyledons</taxon>
        <taxon>Gunneridae</taxon>
        <taxon>Pentapetalae</taxon>
        <taxon>rosids</taxon>
        <taxon>fabids</taxon>
        <taxon>Fabales</taxon>
        <taxon>Fabaceae</taxon>
        <taxon>Papilionoideae</taxon>
        <taxon>50 kb inversion clade</taxon>
        <taxon>dalbergioids sensu lato</taxon>
        <taxon>Dalbergieae</taxon>
        <taxon>Pterocarpus clade</taxon>
        <taxon>Stylosanthes</taxon>
    </lineage>
</organism>
<dbReference type="Pfam" id="PF00085">
    <property type="entry name" value="Thioredoxin"/>
    <property type="match status" value="1"/>
</dbReference>
<dbReference type="PROSITE" id="PS51352">
    <property type="entry name" value="THIOREDOXIN_2"/>
    <property type="match status" value="1"/>
</dbReference>
<name>A0ABU6YK65_9FABA</name>
<evidence type="ECO:0000313" key="3">
    <source>
        <dbReference type="Proteomes" id="UP001341840"/>
    </source>
</evidence>
<protein>
    <submittedName>
        <fullName evidence="2">Thioredoxin-like 3-2, chloroplastic</fullName>
    </submittedName>
</protein>
<sequence>MSHTLPILRYHSPHSFSSLFAATSTLHSSPLSISFKPQKPLLFLLLHLLPSSPPNALPQRQEHHHQLGGDSPLSIELTPISTDDQFDQLVSHNQHPLIIVWVANWCRKCIYLKPKLEKLAAEYYPRLCFYTVDVNTVSHKLVARAGVTKMPTIQLWKDGKKQGEVIGGHNAYWVIGDVQEMIENECSNT</sequence>
<dbReference type="InterPro" id="IPR013766">
    <property type="entry name" value="Thioredoxin_domain"/>
</dbReference>
<feature type="domain" description="Thioredoxin" evidence="1">
    <location>
        <begin position="66"/>
        <end position="187"/>
    </location>
</feature>
<dbReference type="SUPFAM" id="SSF52833">
    <property type="entry name" value="Thioredoxin-like"/>
    <property type="match status" value="1"/>
</dbReference>
<accession>A0ABU6YK65</accession>
<dbReference type="PANTHER" id="PTHR47192">
    <property type="entry name" value="THIOREDOXIN-LIKE 3-2, CHLOROPLASTIC"/>
    <property type="match status" value="1"/>
</dbReference>
<dbReference type="Proteomes" id="UP001341840">
    <property type="component" value="Unassembled WGS sequence"/>
</dbReference>
<gene>
    <name evidence="2" type="primary">WCRKC2_2</name>
    <name evidence="2" type="ORF">PIB30_055127</name>
</gene>
<comment type="caution">
    <text evidence="2">The sequence shown here is derived from an EMBL/GenBank/DDBJ whole genome shotgun (WGS) entry which is preliminary data.</text>
</comment>